<feature type="region of interest" description="Disordered" evidence="1">
    <location>
        <begin position="34"/>
        <end position="64"/>
    </location>
</feature>
<proteinExistence type="predicted"/>
<evidence type="ECO:0000256" key="1">
    <source>
        <dbReference type="SAM" id="MobiDB-lite"/>
    </source>
</evidence>
<comment type="caution">
    <text evidence="3">The sequence shown here is derived from an EMBL/GenBank/DDBJ whole genome shotgun (WGS) entry which is preliminary data.</text>
</comment>
<reference evidence="3" key="1">
    <citation type="submission" date="2020-12" db="EMBL/GenBank/DDBJ databases">
        <title>Metabolic potential, ecology and presence of endohyphal bacteria is reflected in genomic diversity of Mucoromycotina.</title>
        <authorList>
            <person name="Muszewska A."/>
            <person name="Okrasinska A."/>
            <person name="Steczkiewicz K."/>
            <person name="Drgas O."/>
            <person name="Orlowska M."/>
            <person name="Perlinska-Lenart U."/>
            <person name="Aleksandrzak-Piekarczyk T."/>
            <person name="Szatraj K."/>
            <person name="Zielenkiewicz U."/>
            <person name="Pilsyk S."/>
            <person name="Malc E."/>
            <person name="Mieczkowski P."/>
            <person name="Kruszewska J.S."/>
            <person name="Biernat P."/>
            <person name="Pawlowska J."/>
        </authorList>
    </citation>
    <scope>NUCLEOTIDE SEQUENCE</scope>
    <source>
        <strain evidence="3">WA0000067209</strain>
    </source>
</reference>
<dbReference type="OrthoDB" id="2415936at2759"/>
<sequence>MHNCYGSAAKAFISDMRNLDSLNLNTSTLDKNGNVIHSIPENNTSDTEEHYGNIDSHTTDTDMDWSSADQASEIHQMSERRKGSKAAHSTAEEEKWLQLDARKDLYHAIHNGDISTAMDLLSMHFPVLISAENITSRKVLFRLNCQRFIEIVRSGETLDALKFAQTTLRSMSSELSSNGTPEEVETLSSISSLIAYQNPSDSPVGKYLEQAYRDETAEITNNAVLALANLPVETRLERIVKQMQVVRAEISAQNSKDEMPSPYDDLGNIVQL</sequence>
<dbReference type="SMART" id="SM00757">
    <property type="entry name" value="CRA"/>
    <property type="match status" value="1"/>
</dbReference>
<accession>A0A8H7UC87</accession>
<dbReference type="PANTHER" id="PTHR12864">
    <property type="entry name" value="RAN BINDING PROTEIN 9-RELATED"/>
    <property type="match status" value="1"/>
</dbReference>
<dbReference type="Proteomes" id="UP000654370">
    <property type="component" value="Unassembled WGS sequence"/>
</dbReference>
<dbReference type="Pfam" id="PF10607">
    <property type="entry name" value="CTLH"/>
    <property type="match status" value="1"/>
</dbReference>
<evidence type="ECO:0000259" key="2">
    <source>
        <dbReference type="PROSITE" id="PS50897"/>
    </source>
</evidence>
<protein>
    <recommendedName>
        <fullName evidence="2">CTLH domain-containing protein</fullName>
    </recommendedName>
</protein>
<dbReference type="InterPro" id="IPR050618">
    <property type="entry name" value="Ubq-SigPath_Reg"/>
</dbReference>
<dbReference type="InterPro" id="IPR006595">
    <property type="entry name" value="CTLH_C"/>
</dbReference>
<dbReference type="PROSITE" id="PS50897">
    <property type="entry name" value="CTLH"/>
    <property type="match status" value="1"/>
</dbReference>
<dbReference type="AlphaFoldDB" id="A0A8H7UC87"/>
<evidence type="ECO:0000313" key="3">
    <source>
        <dbReference type="EMBL" id="KAG2174249.1"/>
    </source>
</evidence>
<dbReference type="InterPro" id="IPR024964">
    <property type="entry name" value="CTLH/CRA"/>
</dbReference>
<dbReference type="SMART" id="SM00668">
    <property type="entry name" value="CTLH"/>
    <property type="match status" value="1"/>
</dbReference>
<name>A0A8H7UC87_MORIS</name>
<dbReference type="InterPro" id="IPR013144">
    <property type="entry name" value="CRA_dom"/>
</dbReference>
<feature type="compositionally biased region" description="Basic and acidic residues" evidence="1">
    <location>
        <begin position="47"/>
        <end position="60"/>
    </location>
</feature>
<feature type="domain" description="CTLH" evidence="2">
    <location>
        <begin position="98"/>
        <end position="159"/>
    </location>
</feature>
<dbReference type="EMBL" id="JAEPQZ010000013">
    <property type="protein sequence ID" value="KAG2174249.1"/>
    <property type="molecule type" value="Genomic_DNA"/>
</dbReference>
<evidence type="ECO:0000313" key="4">
    <source>
        <dbReference type="Proteomes" id="UP000654370"/>
    </source>
</evidence>
<organism evidence="3 4">
    <name type="scientific">Mortierella isabellina</name>
    <name type="common">Filamentous fungus</name>
    <name type="synonym">Umbelopsis isabellina</name>
    <dbReference type="NCBI Taxonomy" id="91625"/>
    <lineage>
        <taxon>Eukaryota</taxon>
        <taxon>Fungi</taxon>
        <taxon>Fungi incertae sedis</taxon>
        <taxon>Mucoromycota</taxon>
        <taxon>Mucoromycotina</taxon>
        <taxon>Umbelopsidomycetes</taxon>
        <taxon>Umbelopsidales</taxon>
        <taxon>Umbelopsidaceae</taxon>
        <taxon>Umbelopsis</taxon>
    </lineage>
</organism>
<keyword evidence="4" id="KW-1185">Reference proteome</keyword>
<gene>
    <name evidence="3" type="ORF">INT43_004270</name>
</gene>